<dbReference type="EMBL" id="CM037152">
    <property type="protein sequence ID" value="KAH7834156.1"/>
    <property type="molecule type" value="Genomic_DNA"/>
</dbReference>
<reference evidence="1 2" key="1">
    <citation type="journal article" date="2021" name="Hortic Res">
        <title>High-quality reference genome and annotation aids understanding of berry development for evergreen blueberry (Vaccinium darrowii).</title>
        <authorList>
            <person name="Yu J."/>
            <person name="Hulse-Kemp A.M."/>
            <person name="Babiker E."/>
            <person name="Staton M."/>
        </authorList>
    </citation>
    <scope>NUCLEOTIDE SEQUENCE [LARGE SCALE GENOMIC DNA]</scope>
    <source>
        <strain evidence="2">cv. NJ 8807/NJ 8810</strain>
        <tissue evidence="1">Young leaf</tissue>
    </source>
</reference>
<protein>
    <submittedName>
        <fullName evidence="1">Uncharacterized protein</fullName>
    </submittedName>
</protein>
<keyword evidence="2" id="KW-1185">Reference proteome</keyword>
<organism evidence="1 2">
    <name type="scientific">Vaccinium darrowii</name>
    <dbReference type="NCBI Taxonomy" id="229202"/>
    <lineage>
        <taxon>Eukaryota</taxon>
        <taxon>Viridiplantae</taxon>
        <taxon>Streptophyta</taxon>
        <taxon>Embryophyta</taxon>
        <taxon>Tracheophyta</taxon>
        <taxon>Spermatophyta</taxon>
        <taxon>Magnoliopsida</taxon>
        <taxon>eudicotyledons</taxon>
        <taxon>Gunneridae</taxon>
        <taxon>Pentapetalae</taxon>
        <taxon>asterids</taxon>
        <taxon>Ericales</taxon>
        <taxon>Ericaceae</taxon>
        <taxon>Vaccinioideae</taxon>
        <taxon>Vaccinieae</taxon>
        <taxon>Vaccinium</taxon>
    </lineage>
</organism>
<evidence type="ECO:0000313" key="2">
    <source>
        <dbReference type="Proteomes" id="UP000828048"/>
    </source>
</evidence>
<name>A0ACB7X0E2_9ERIC</name>
<comment type="caution">
    <text evidence="1">The sequence shown here is derived from an EMBL/GenBank/DDBJ whole genome shotgun (WGS) entry which is preliminary data.</text>
</comment>
<gene>
    <name evidence="1" type="ORF">Vadar_013244</name>
</gene>
<accession>A0ACB7X0E2</accession>
<sequence length="351" mass="38757">MENFETLDLEEGFGDSGVNSSRCLVGKVVHGKAIKAPVFANILNVAWRTRAPFHVDDWSNNTFLFRFEDMEDKSNILREGPWSVMGNILVLILFGTVSSSEEEEILAVTGGFLSNMRNYPISYTHVEGGHDNLGCRFISRQDVENSGYGPELRTRCARRSVIPVEFFQTAGEEEEDQAENLNHHRPEVQIQGNRARVVTVPEVGVTSYNCTVNQQETVLVGGQHAPSVQSNGTMKRIGVAQLRMTGVFPSDAVSGNQACQTRRANRGALSNRSPSRNKKVTAESQDFDEEGLCNIEIQQWFGDTGMTLNSVAEGMNYNAMSNDDPNISDLAVVMFDINGRVAGPEQPQSQC</sequence>
<dbReference type="Proteomes" id="UP000828048">
    <property type="component" value="Chromosome 2"/>
</dbReference>
<proteinExistence type="predicted"/>
<evidence type="ECO:0000313" key="1">
    <source>
        <dbReference type="EMBL" id="KAH7834156.1"/>
    </source>
</evidence>